<dbReference type="AlphaFoldDB" id="A0AA88KLV0"/>
<sequence>MNDEEEEHDDPEEEENEVEETMNPKHNSRKDKTLPHGQDEVAFHNQRHHHHHKDPRTSNVNLLDSRFVHMSTLNDDIFNPNENVTTSGGEQHSTVDHSLIHATTGKPISIVHVQHHPKMSTSSSPHLAKNSQFPTNHGTLENNHVMSTDLTPPTSGPIEDELDSFLNSIHQSNQF</sequence>
<evidence type="ECO:0000256" key="1">
    <source>
        <dbReference type="SAM" id="MobiDB-lite"/>
    </source>
</evidence>
<feature type="region of interest" description="Disordered" evidence="1">
    <location>
        <begin position="1"/>
        <end position="38"/>
    </location>
</feature>
<evidence type="ECO:0000313" key="3">
    <source>
        <dbReference type="Proteomes" id="UP000816034"/>
    </source>
</evidence>
<proteinExistence type="predicted"/>
<feature type="compositionally biased region" description="Acidic residues" evidence="1">
    <location>
        <begin position="1"/>
        <end position="20"/>
    </location>
</feature>
<reference evidence="2 3" key="1">
    <citation type="journal article" date="2018" name="BMC Genomics">
        <title>The genome of Naegleria lovaniensis, the basis for a comparative approach to unravel pathogenicity factors of the human pathogenic amoeba N. fowleri.</title>
        <authorList>
            <person name="Liechti N."/>
            <person name="Schurch N."/>
            <person name="Bruggmann R."/>
            <person name="Wittwer M."/>
        </authorList>
    </citation>
    <scope>NUCLEOTIDE SEQUENCE [LARGE SCALE GENOMIC DNA]</scope>
    <source>
        <strain evidence="2 3">ATCC 30569</strain>
    </source>
</reference>
<dbReference type="EMBL" id="PYSW02000018">
    <property type="protein sequence ID" value="KAG2385721.1"/>
    <property type="molecule type" value="Genomic_DNA"/>
</dbReference>
<dbReference type="GeneID" id="68095991"/>
<comment type="caution">
    <text evidence="2">The sequence shown here is derived from an EMBL/GenBank/DDBJ whole genome shotgun (WGS) entry which is preliminary data.</text>
</comment>
<evidence type="ECO:0000313" key="2">
    <source>
        <dbReference type="EMBL" id="KAG2385721.1"/>
    </source>
</evidence>
<keyword evidence="3" id="KW-1185">Reference proteome</keyword>
<gene>
    <name evidence="2" type="ORF">C9374_003536</name>
</gene>
<accession>A0AA88KLV0</accession>
<organism evidence="2 3">
    <name type="scientific">Naegleria lovaniensis</name>
    <name type="common">Amoeba</name>
    <dbReference type="NCBI Taxonomy" id="51637"/>
    <lineage>
        <taxon>Eukaryota</taxon>
        <taxon>Discoba</taxon>
        <taxon>Heterolobosea</taxon>
        <taxon>Tetramitia</taxon>
        <taxon>Eutetramitia</taxon>
        <taxon>Vahlkampfiidae</taxon>
        <taxon>Naegleria</taxon>
    </lineage>
</organism>
<protein>
    <submittedName>
        <fullName evidence="2">Uncharacterized protein</fullName>
    </submittedName>
</protein>
<dbReference type="Proteomes" id="UP000816034">
    <property type="component" value="Unassembled WGS sequence"/>
</dbReference>
<dbReference type="RefSeq" id="XP_044549714.1">
    <property type="nucleotide sequence ID" value="XM_044693075.1"/>
</dbReference>
<name>A0AA88KLV0_NAELO</name>